<reference evidence="3" key="1">
    <citation type="submission" date="2017-02" db="EMBL/GenBank/DDBJ databases">
        <authorList>
            <person name="Varghese N."/>
            <person name="Submissions S."/>
        </authorList>
    </citation>
    <scope>NUCLEOTIDE SEQUENCE [LARGE SCALE GENOMIC DNA]</scope>
    <source>
        <strain evidence="3">ATCC 27094</strain>
    </source>
</reference>
<evidence type="ECO:0000256" key="1">
    <source>
        <dbReference type="SAM" id="SignalP"/>
    </source>
</evidence>
<dbReference type="AlphaFoldDB" id="A0A1T4LLN1"/>
<evidence type="ECO:0000313" key="3">
    <source>
        <dbReference type="Proteomes" id="UP000190092"/>
    </source>
</evidence>
<keyword evidence="3" id="KW-1185">Reference proteome</keyword>
<protein>
    <submittedName>
        <fullName evidence="2">Uncharacterized protein</fullName>
    </submittedName>
</protein>
<dbReference type="STRING" id="225324.SAMN02745126_01608"/>
<feature type="chain" id="PRO_5012029631" evidence="1">
    <location>
        <begin position="25"/>
        <end position="90"/>
    </location>
</feature>
<feature type="signal peptide" evidence="1">
    <location>
        <begin position="1"/>
        <end position="24"/>
    </location>
</feature>
<evidence type="ECO:0000313" key="2">
    <source>
        <dbReference type="EMBL" id="SJZ55640.1"/>
    </source>
</evidence>
<organism evidence="2 3">
    <name type="scientific">Enhydrobacter aerosaccus</name>
    <dbReference type="NCBI Taxonomy" id="225324"/>
    <lineage>
        <taxon>Bacteria</taxon>
        <taxon>Pseudomonadati</taxon>
        <taxon>Pseudomonadota</taxon>
        <taxon>Alphaproteobacteria</taxon>
        <taxon>Hyphomicrobiales</taxon>
        <taxon>Enhydrobacter</taxon>
    </lineage>
</organism>
<dbReference type="EMBL" id="FUWJ01000001">
    <property type="protein sequence ID" value="SJZ55640.1"/>
    <property type="molecule type" value="Genomic_DNA"/>
</dbReference>
<keyword evidence="1" id="KW-0732">Signal</keyword>
<sequence>MGSTMKRRFLVAVVCSLLPTAVHADDASYCAELGALARRYLGSAGAMGGMGPDPDTQQAIQDCNSGNTARGIAVLERKLRASGFTLPKRS</sequence>
<gene>
    <name evidence="2" type="ORF">SAMN02745126_01608</name>
</gene>
<proteinExistence type="predicted"/>
<dbReference type="Proteomes" id="UP000190092">
    <property type="component" value="Unassembled WGS sequence"/>
</dbReference>
<name>A0A1T4LLN1_9HYPH</name>
<accession>A0A1T4LLN1</accession>